<evidence type="ECO:0000313" key="3">
    <source>
        <dbReference type="Proteomes" id="UP000199403"/>
    </source>
</evidence>
<evidence type="ECO:0000313" key="2">
    <source>
        <dbReference type="EMBL" id="SEJ11234.1"/>
    </source>
</evidence>
<feature type="domain" description="DUF4833" evidence="1">
    <location>
        <begin position="28"/>
        <end position="164"/>
    </location>
</feature>
<reference evidence="3" key="1">
    <citation type="submission" date="2016-10" db="EMBL/GenBank/DDBJ databases">
        <authorList>
            <person name="Varghese N."/>
            <person name="Submissions S."/>
        </authorList>
    </citation>
    <scope>NUCLEOTIDE SEQUENCE [LARGE SCALE GENOMIC DNA]</scope>
    <source>
        <strain evidence="3">IBRC-M 10761</strain>
    </source>
</reference>
<organism evidence="2 3">
    <name type="scientific">Cyclobacterium xiamenense</name>
    <dbReference type="NCBI Taxonomy" id="1297121"/>
    <lineage>
        <taxon>Bacteria</taxon>
        <taxon>Pseudomonadati</taxon>
        <taxon>Bacteroidota</taxon>
        <taxon>Cytophagia</taxon>
        <taxon>Cytophagales</taxon>
        <taxon>Cyclobacteriaceae</taxon>
        <taxon>Cyclobacterium</taxon>
    </lineage>
</organism>
<dbReference type="Pfam" id="PF16117">
    <property type="entry name" value="DUF4833"/>
    <property type="match status" value="1"/>
</dbReference>
<protein>
    <recommendedName>
        <fullName evidence="1">DUF4833 domain-containing protein</fullName>
    </recommendedName>
</protein>
<dbReference type="RefSeq" id="WP_092171346.1">
    <property type="nucleotide sequence ID" value="NZ_FNZH01000002.1"/>
</dbReference>
<keyword evidence="3" id="KW-1185">Reference proteome</keyword>
<dbReference type="EMBL" id="FNZH01000002">
    <property type="protein sequence ID" value="SEJ11234.1"/>
    <property type="molecule type" value="Genomic_DNA"/>
</dbReference>
<accession>A0A1H6W7L8</accession>
<sequence>MNGIRNGLGILGFLMLTQVSAQESLILFTIERSLNEDQIVYFLHLDENGLLRKENPVSLKWLDNEKTGELVPVNWIKKKFGYDVEILSHEGDRLTFKFVSYDKKIFTLKKDHFGNYSVFAKINERVMKIRHIYLEIDGGSFWKPNITEVAVMGFHELANTRIKETFNP</sequence>
<evidence type="ECO:0000259" key="1">
    <source>
        <dbReference type="Pfam" id="PF16117"/>
    </source>
</evidence>
<dbReference type="STRING" id="1416801.SAMN05192553_102440"/>
<proteinExistence type="predicted"/>
<dbReference type="OrthoDB" id="9785831at2"/>
<dbReference type="InterPro" id="IPR032269">
    <property type="entry name" value="DUF4833"/>
</dbReference>
<gene>
    <name evidence="2" type="ORF">SAMN05192553_102440</name>
</gene>
<dbReference type="Proteomes" id="UP000199403">
    <property type="component" value="Unassembled WGS sequence"/>
</dbReference>
<dbReference type="AlphaFoldDB" id="A0A1H6W7L8"/>
<name>A0A1H6W7L8_9BACT</name>